<accession>A0A8J5LB68</accession>
<dbReference type="InterPro" id="IPR032567">
    <property type="entry name" value="RTL1-rel"/>
</dbReference>
<reference evidence="3 4" key="1">
    <citation type="submission" date="2020-08" db="EMBL/GenBank/DDBJ databases">
        <title>Plant Genome Project.</title>
        <authorList>
            <person name="Zhang R.-G."/>
        </authorList>
    </citation>
    <scope>NUCLEOTIDE SEQUENCE [LARGE SCALE GENOMIC DNA]</scope>
    <source>
        <tissue evidence="3">Rhizome</tissue>
    </source>
</reference>
<evidence type="ECO:0000313" key="4">
    <source>
        <dbReference type="Proteomes" id="UP000734854"/>
    </source>
</evidence>
<organism evidence="3 4">
    <name type="scientific">Zingiber officinale</name>
    <name type="common">Ginger</name>
    <name type="synonym">Amomum zingiber</name>
    <dbReference type="NCBI Taxonomy" id="94328"/>
    <lineage>
        <taxon>Eukaryota</taxon>
        <taxon>Viridiplantae</taxon>
        <taxon>Streptophyta</taxon>
        <taxon>Embryophyta</taxon>
        <taxon>Tracheophyta</taxon>
        <taxon>Spermatophyta</taxon>
        <taxon>Magnoliopsida</taxon>
        <taxon>Liliopsida</taxon>
        <taxon>Zingiberales</taxon>
        <taxon>Zingiberaceae</taxon>
        <taxon>Zingiber</taxon>
    </lineage>
</organism>
<dbReference type="Proteomes" id="UP000734854">
    <property type="component" value="Unassembled WGS sequence"/>
</dbReference>
<gene>
    <name evidence="3" type="ORF">ZIOFF_029846</name>
</gene>
<evidence type="ECO:0000256" key="1">
    <source>
        <dbReference type="SAM" id="MobiDB-lite"/>
    </source>
</evidence>
<proteinExistence type="predicted"/>
<protein>
    <recommendedName>
        <fullName evidence="2">Retrotransposon gag domain-containing protein</fullName>
    </recommendedName>
</protein>
<evidence type="ECO:0000259" key="2">
    <source>
        <dbReference type="Pfam" id="PF03732"/>
    </source>
</evidence>
<sequence length="367" mass="41584">MAPRYSKMEFPTYSGEGDLLSWVKMCKKFFTNQRTTEVDKVGLAAFHLVGEAQLWFDQIEQEEPEMIWKQFRDHCHICFGPPLSNNPLGELANLKQTGSVEDYQRQFQSLLARTSDLRPRQQVDLFTTGLVEDLRIDIELQKPGNLGITMNMARALEQKQCFYRGGCPLRTNWGGITSKFNPSSGGPPVAKAKAIGDNSKGTPPTSFFKRLSRAEMAEQRAKDLCFNCDESYSTGHKCKRLFWIEVPDDDSKGEEEGEMHPEISLHAISGGSTHNFVREGLVPDLKVEIQKEVLWRGHPLESKPGTAMIRNEEFMGNKLESLLEDYDDLFQEPASLPPPRNCDHRISITLLPGSAPMVARPYRYPQL</sequence>
<dbReference type="InterPro" id="IPR005162">
    <property type="entry name" value="Retrotrans_gag_dom"/>
</dbReference>
<dbReference type="Pfam" id="PF03732">
    <property type="entry name" value="Retrotrans_gag"/>
    <property type="match status" value="1"/>
</dbReference>
<evidence type="ECO:0000313" key="3">
    <source>
        <dbReference type="EMBL" id="KAG6511769.1"/>
    </source>
</evidence>
<dbReference type="PANTHER" id="PTHR15503">
    <property type="entry name" value="LDOC1 RELATED"/>
    <property type="match status" value="1"/>
</dbReference>
<dbReference type="PANTHER" id="PTHR15503:SF22">
    <property type="entry name" value="TRANSPOSON TY3-I GAG POLYPROTEIN"/>
    <property type="match status" value="1"/>
</dbReference>
<comment type="caution">
    <text evidence="3">The sequence shown here is derived from an EMBL/GenBank/DDBJ whole genome shotgun (WGS) entry which is preliminary data.</text>
</comment>
<name>A0A8J5LB68_ZINOF</name>
<dbReference type="EMBL" id="JACMSC010000008">
    <property type="protein sequence ID" value="KAG6511769.1"/>
    <property type="molecule type" value="Genomic_DNA"/>
</dbReference>
<dbReference type="AlphaFoldDB" id="A0A8J5LB68"/>
<feature type="domain" description="Retrotransposon gag" evidence="2">
    <location>
        <begin position="43"/>
        <end position="130"/>
    </location>
</feature>
<feature type="region of interest" description="Disordered" evidence="1">
    <location>
        <begin position="179"/>
        <end position="203"/>
    </location>
</feature>
<keyword evidence="4" id="KW-1185">Reference proteome</keyword>